<keyword evidence="1 2" id="KW-0963">Cytoplasm</keyword>
<dbReference type="AlphaFoldDB" id="A0A075U0G2"/>
<keyword evidence="4" id="KW-1185">Reference proteome</keyword>
<dbReference type="Gene3D" id="3.40.50.10680">
    <property type="entry name" value="CofD-like domains"/>
    <property type="match status" value="1"/>
</dbReference>
<evidence type="ECO:0000256" key="1">
    <source>
        <dbReference type="ARBA" id="ARBA00022490"/>
    </source>
</evidence>
<comment type="function">
    <text evidence="2">Required for morphogenesis under gluconeogenic growth conditions.</text>
</comment>
<dbReference type="KEGG" id="wce:WS08_1032"/>
<dbReference type="GO" id="GO:0008360">
    <property type="term" value="P:regulation of cell shape"/>
    <property type="evidence" value="ECO:0007669"/>
    <property type="project" value="UniProtKB-UniRule"/>
</dbReference>
<dbReference type="HAMAP" id="MF_00973">
    <property type="entry name" value="Gluconeogen_factor"/>
    <property type="match status" value="1"/>
</dbReference>
<dbReference type="GO" id="GO:0005737">
    <property type="term" value="C:cytoplasm"/>
    <property type="evidence" value="ECO:0007669"/>
    <property type="project" value="UniProtKB-SubCell"/>
</dbReference>
<organism evidence="3 4">
    <name type="scientific">Weissella ceti</name>
    <dbReference type="NCBI Taxonomy" id="759620"/>
    <lineage>
        <taxon>Bacteria</taxon>
        <taxon>Bacillati</taxon>
        <taxon>Bacillota</taxon>
        <taxon>Bacilli</taxon>
        <taxon>Lactobacillales</taxon>
        <taxon>Lactobacillaceae</taxon>
        <taxon>Weissella</taxon>
    </lineage>
</organism>
<dbReference type="OrthoDB" id="9783842at2"/>
<dbReference type="KEGG" id="wct:WS74_1098"/>
<dbReference type="CDD" id="cd07187">
    <property type="entry name" value="YvcK_like"/>
    <property type="match status" value="1"/>
</dbReference>
<reference evidence="4" key="2">
    <citation type="submission" date="2014-08" db="EMBL/GenBank/DDBJ databases">
        <title>Complete genome of Weissella ceti strain WS74 isolated from diseased rainbow trout in Brazil.</title>
        <authorList>
            <person name="Figueiredo H.C.P."/>
            <person name="Leal C.A.G."/>
            <person name="Pereira F.L."/>
            <person name="Soares S.C."/>
            <person name="Dorella F.A."/>
            <person name="Carvalho A.F."/>
            <person name="Azevedo V.A.C."/>
        </authorList>
    </citation>
    <scope>NUCLEOTIDE SEQUENCE [LARGE SCALE GENOMIC DNA]</scope>
    <source>
        <strain evidence="4">WS74</strain>
    </source>
</reference>
<dbReference type="PANTHER" id="PTHR30135:SF3">
    <property type="entry name" value="GLUCONEOGENESIS FACTOR-RELATED"/>
    <property type="match status" value="1"/>
</dbReference>
<comment type="subcellular location">
    <subcellularLocation>
        <location evidence="2">Cytoplasm</location>
    </subcellularLocation>
</comment>
<accession>A0A075U0G2</accession>
<dbReference type="GO" id="GO:0043743">
    <property type="term" value="F:LPPG:FO 2-phospho-L-lactate transferase activity"/>
    <property type="evidence" value="ECO:0007669"/>
    <property type="project" value="InterPro"/>
</dbReference>
<dbReference type="EMBL" id="CP009223">
    <property type="protein sequence ID" value="AIM63349.1"/>
    <property type="molecule type" value="Genomic_DNA"/>
</dbReference>
<evidence type="ECO:0000256" key="2">
    <source>
        <dbReference type="HAMAP-Rule" id="MF_00973"/>
    </source>
</evidence>
<reference evidence="3 4" key="1">
    <citation type="journal article" date="2014" name="Genome Announc.">
        <title>Complete Genome Sequences of Fish Pathogenic Weissella ceti Strains WS74 and WS105.</title>
        <authorList>
            <person name="Figueiredo H.C."/>
            <person name="Leal C.A."/>
            <person name="Dorella F.A."/>
            <person name="Carvalho A.F."/>
            <person name="Soares S.C."/>
            <person name="Pereira F.L."/>
            <person name="Azevedo V.A."/>
        </authorList>
    </citation>
    <scope>NUCLEOTIDE SEQUENCE [LARGE SCALE GENOMIC DNA]</scope>
    <source>
        <strain evidence="3 4">WS74</strain>
    </source>
</reference>
<dbReference type="PANTHER" id="PTHR30135">
    <property type="entry name" value="UNCHARACTERIZED PROTEIN YVCK-RELATED"/>
    <property type="match status" value="1"/>
</dbReference>
<name>A0A075U0G2_9LACO</name>
<dbReference type="STRING" id="759620.WS105_1094"/>
<comment type="similarity">
    <text evidence="2">Belongs to the gluconeogenesis factor family.</text>
</comment>
<dbReference type="NCBIfam" id="TIGR01826">
    <property type="entry name" value="CofD_related"/>
    <property type="match status" value="1"/>
</dbReference>
<dbReference type="InterPro" id="IPR010119">
    <property type="entry name" value="Gluconeogen_factor"/>
</dbReference>
<dbReference type="InterPro" id="IPR002882">
    <property type="entry name" value="CofD"/>
</dbReference>
<dbReference type="Proteomes" id="UP000029079">
    <property type="component" value="Chromosome"/>
</dbReference>
<evidence type="ECO:0000313" key="4">
    <source>
        <dbReference type="Proteomes" id="UP000029079"/>
    </source>
</evidence>
<sequence>MDSTHTTRPRIVVIGGGSGQPIVLKGLKKLDADLTAIITVADDGGSSGTLRDYLNTIPPGDIRNVMAVLADVPENIIDVFQYRFKKEDEMLAGHALGNLIIAAMAEKEQDIFLGVQQLAEFMNVQGHVYPVANEPLVLHAKFSDGAILSGEAEITAAHGVIDNIWVTPQADSANTEAHAPQEVIDAILGADEIVLGPGSLYTSVLPNVMVPNVREALKATNAKITYVANIMTQKGETDHYTEADHVRVINEHVGQRIVDTCIMNATKVPEDYVDWHRWSEISTQVDFDPDAVRAEGANPVIADLLELRENGAFHNEDKVACLIMEIAKAMND</sequence>
<protein>
    <recommendedName>
        <fullName evidence="2">Putative gluconeogenesis factor</fullName>
    </recommendedName>
</protein>
<gene>
    <name evidence="3" type="ORF">WS74_1098</name>
</gene>
<dbReference type="PATRIC" id="fig|759620.7.peg.1057"/>
<dbReference type="KEGG" id="wci:WS105_1094"/>
<dbReference type="RefSeq" id="WP_009496213.1">
    <property type="nucleotide sequence ID" value="NZ_CP009223.1"/>
</dbReference>
<dbReference type="InterPro" id="IPR038136">
    <property type="entry name" value="CofD-like_dom_sf"/>
</dbReference>
<dbReference type="Pfam" id="PF01933">
    <property type="entry name" value="CofD"/>
    <property type="match status" value="1"/>
</dbReference>
<evidence type="ECO:0000313" key="3">
    <source>
        <dbReference type="EMBL" id="AIM63349.1"/>
    </source>
</evidence>
<dbReference type="SUPFAM" id="SSF142338">
    <property type="entry name" value="CofD-like"/>
    <property type="match status" value="1"/>
</dbReference>
<proteinExistence type="inferred from homology"/>